<dbReference type="AlphaFoldDB" id="A0AA48HWN5"/>
<accession>A0AA48HWN5</accession>
<proteinExistence type="predicted"/>
<protein>
    <recommendedName>
        <fullName evidence="1">Methyltransferase domain-containing protein</fullName>
    </recommendedName>
</protein>
<dbReference type="SUPFAM" id="SSF53335">
    <property type="entry name" value="S-adenosyl-L-methionine-dependent methyltransferases"/>
    <property type="match status" value="1"/>
</dbReference>
<dbReference type="KEGG" id="pmaw:MACH26_27490"/>
<keyword evidence="3" id="KW-1185">Reference proteome</keyword>
<dbReference type="RefSeq" id="WP_338293208.1">
    <property type="nucleotide sequence ID" value="NZ_AP027272.1"/>
</dbReference>
<dbReference type="PANTHER" id="PTHR43861">
    <property type="entry name" value="TRANS-ACONITATE 2-METHYLTRANSFERASE-RELATED"/>
    <property type="match status" value="1"/>
</dbReference>
<dbReference type="Gene3D" id="3.40.50.150">
    <property type="entry name" value="Vaccinia Virus protein VP39"/>
    <property type="match status" value="1"/>
</dbReference>
<evidence type="ECO:0000259" key="1">
    <source>
        <dbReference type="Pfam" id="PF13847"/>
    </source>
</evidence>
<evidence type="ECO:0000313" key="2">
    <source>
        <dbReference type="EMBL" id="BDX07228.1"/>
    </source>
</evidence>
<dbReference type="Proteomes" id="UP001333710">
    <property type="component" value="Chromosome"/>
</dbReference>
<gene>
    <name evidence="2" type="ORF">MACH26_27490</name>
</gene>
<organism evidence="2 3">
    <name type="scientific">Planctobacterium marinum</name>
    <dbReference type="NCBI Taxonomy" id="1631968"/>
    <lineage>
        <taxon>Bacteria</taxon>
        <taxon>Pseudomonadati</taxon>
        <taxon>Pseudomonadota</taxon>
        <taxon>Gammaproteobacteria</taxon>
        <taxon>Alteromonadales</taxon>
        <taxon>Alteromonadaceae</taxon>
        <taxon>Planctobacterium</taxon>
    </lineage>
</organism>
<dbReference type="CDD" id="cd02440">
    <property type="entry name" value="AdoMet_MTases"/>
    <property type="match status" value="1"/>
</dbReference>
<feature type="domain" description="Methyltransferase" evidence="1">
    <location>
        <begin position="39"/>
        <end position="149"/>
    </location>
</feature>
<reference evidence="2" key="1">
    <citation type="submission" date="2023-01" db="EMBL/GenBank/DDBJ databases">
        <title>Complete genome sequence of Planctobacterium marinum strain Dej080120_11.</title>
        <authorList>
            <person name="Ueki S."/>
            <person name="Maruyama F."/>
        </authorList>
    </citation>
    <scope>NUCLEOTIDE SEQUENCE</scope>
    <source>
        <strain evidence="2">Dej080120_11</strain>
    </source>
</reference>
<dbReference type="EMBL" id="AP027272">
    <property type="protein sequence ID" value="BDX07228.1"/>
    <property type="molecule type" value="Genomic_DNA"/>
</dbReference>
<name>A0AA48HWN5_9ALTE</name>
<evidence type="ECO:0000313" key="3">
    <source>
        <dbReference type="Proteomes" id="UP001333710"/>
    </source>
</evidence>
<dbReference type="Pfam" id="PF13847">
    <property type="entry name" value="Methyltransf_31"/>
    <property type="match status" value="1"/>
</dbReference>
<sequence>MQDTKRFWNNVAIKYAAKSVPDEAVYQKKLQLTQQVFNEQMKVLELGCGTGSTALIHAPKVAAYVGTDISDKMIDIADEKLAQSEYNNLTFKVQDIADALREHQGVDAVLAHSLLHLLAEPKKVIQDIYNTLQPGGYFIASNVCLQGPLKLLKLVLPIGKFLGFMPGLTFYGKKDLNKWLQQSGFTLLEQWSPEKSPHTSFIIAQKN</sequence>
<dbReference type="InterPro" id="IPR025714">
    <property type="entry name" value="Methyltranfer_dom"/>
</dbReference>
<dbReference type="InterPro" id="IPR029063">
    <property type="entry name" value="SAM-dependent_MTases_sf"/>
</dbReference>